<reference evidence="2 3" key="1">
    <citation type="submission" date="2018-10" db="EMBL/GenBank/DDBJ databases">
        <title>Horizontal transference of carbapenem resistance between Klebsiella pneumoniae and Kluyvera ascorbata during abdominal infection: a case report.</title>
        <authorList>
            <person name="Raro O.H.F."/>
            <person name="Lima-Morales D."/>
            <person name="Barth A.L."/>
            <person name="Paim T.G.S."/>
            <person name="Mott M.P."/>
            <person name="Riche C.V.W."/>
            <person name="Teixeira U.F."/>
            <person name="Waechter F."/>
            <person name="Dias C.A.G."/>
        </authorList>
    </citation>
    <scope>NUCLEOTIDE SEQUENCE [LARGE SCALE GENOMIC DNA]</scope>
    <source>
        <strain evidence="2 3">OT2</strain>
    </source>
</reference>
<proteinExistence type="predicted"/>
<name>A0A3N2RWA4_9ENTR</name>
<evidence type="ECO:0000313" key="3">
    <source>
        <dbReference type="Proteomes" id="UP000268051"/>
    </source>
</evidence>
<dbReference type="EMBL" id="RHFN01000021">
    <property type="protein sequence ID" value="ROU11744.1"/>
    <property type="molecule type" value="Genomic_DNA"/>
</dbReference>
<dbReference type="RefSeq" id="WP_123652055.1">
    <property type="nucleotide sequence ID" value="NZ_RHFN01000021.1"/>
</dbReference>
<dbReference type="AlphaFoldDB" id="A0A3N2RWA4"/>
<sequence length="417" mass="46532">MPKADVDLGYAIGLKPEEAIRYFESKGYVIGFNWHDVEARTHATEFTVAGVLKQDILTDIHGALQAHLENGGTLRDFERQLTPTLIRKGWLADKARLIADEDGVLEGKQLTPRRLRTIFETNMQAAYGAGRYEEQMANAEFRPVWERVAVMDLRTRPRHAALNGFTARYDDPVWQFMYPPDGYHCRCRIRARSLAEAERLGIVLKSWEQDIVTVQQAWGPNDTREVQALRFNGELYTPDAGFGHNPGQGWLSSLGQRLMDQSVTAPPRTAALAISETLSNPAVLSSVSDDVRRWVDAVSVRGKTRGDLKRVGGVSPDLLNRLEERGIRQPVTLSIHESDVRQAPGPMWSELPALLASDGDVWLDGDNLVWTMVEDQGTRAVRAVPAADGWRLSLVNGGDVIRPQDIADDVVLLRPKP</sequence>
<dbReference type="NCBIfam" id="TIGR01641">
    <property type="entry name" value="phageSPP1_gp7"/>
    <property type="match status" value="1"/>
</dbReference>
<evidence type="ECO:0000313" key="2">
    <source>
        <dbReference type="EMBL" id="ROU11744.1"/>
    </source>
</evidence>
<dbReference type="Proteomes" id="UP000268051">
    <property type="component" value="Unassembled WGS sequence"/>
</dbReference>
<organism evidence="2 3">
    <name type="scientific">Kluyvera ascorbata</name>
    <dbReference type="NCBI Taxonomy" id="51288"/>
    <lineage>
        <taxon>Bacteria</taxon>
        <taxon>Pseudomonadati</taxon>
        <taxon>Pseudomonadota</taxon>
        <taxon>Gammaproteobacteria</taxon>
        <taxon>Enterobacterales</taxon>
        <taxon>Enterobacteriaceae</taxon>
        <taxon>Kluyvera</taxon>
    </lineage>
</organism>
<dbReference type="InterPro" id="IPR006528">
    <property type="entry name" value="Phage_head_morphogenesis_dom"/>
</dbReference>
<evidence type="ECO:0000259" key="1">
    <source>
        <dbReference type="Pfam" id="PF04233"/>
    </source>
</evidence>
<comment type="caution">
    <text evidence="2">The sequence shown here is derived from an EMBL/GenBank/DDBJ whole genome shotgun (WGS) entry which is preliminary data.</text>
</comment>
<gene>
    <name evidence="2" type="ORF">EB837_17540</name>
</gene>
<dbReference type="Pfam" id="PF04233">
    <property type="entry name" value="Phage_Mu_F"/>
    <property type="match status" value="1"/>
</dbReference>
<accession>A0A3N2RWA4</accession>
<protein>
    <submittedName>
        <fullName evidence="2">Phage head morphogenesis protein</fullName>
    </submittedName>
</protein>
<feature type="domain" description="Phage head morphogenesis" evidence="1">
    <location>
        <begin position="59"/>
        <end position="189"/>
    </location>
</feature>
<dbReference type="OrthoDB" id="9813502at2"/>